<gene>
    <name evidence="1" type="ORF">TPSB3V08_LOCUS5568</name>
</gene>
<dbReference type="AlphaFoldDB" id="A0A7R9H2I1"/>
<protein>
    <submittedName>
        <fullName evidence="1">Uncharacterized protein</fullName>
    </submittedName>
</protein>
<evidence type="ECO:0000313" key="1">
    <source>
        <dbReference type="EMBL" id="CAD7406770.1"/>
    </source>
</evidence>
<proteinExistence type="predicted"/>
<accession>A0A7R9H2I1</accession>
<dbReference type="EMBL" id="OD002994">
    <property type="protein sequence ID" value="CAD7406770.1"/>
    <property type="molecule type" value="Genomic_DNA"/>
</dbReference>
<sequence>MIRGHETSTFINISNLICLTITILSLRGVKRNLWAGTAGRRSDRLTTLPEITSEVALTASSSVTRNTSFKMESPAMYKPWLTAANTSSVASLSTEGSPANSAIVSNSSRGTCKMSATNCVFSAKANRISSSFRRSFSGECKNYS</sequence>
<name>A0A7R9H2I1_TIMPO</name>
<reference evidence="1" key="1">
    <citation type="submission" date="2020-11" db="EMBL/GenBank/DDBJ databases">
        <authorList>
            <person name="Tran Van P."/>
        </authorList>
    </citation>
    <scope>NUCLEOTIDE SEQUENCE</scope>
</reference>
<organism evidence="1">
    <name type="scientific">Timema poppense</name>
    <name type="common">Walking stick</name>
    <dbReference type="NCBI Taxonomy" id="170557"/>
    <lineage>
        <taxon>Eukaryota</taxon>
        <taxon>Metazoa</taxon>
        <taxon>Ecdysozoa</taxon>
        <taxon>Arthropoda</taxon>
        <taxon>Hexapoda</taxon>
        <taxon>Insecta</taxon>
        <taxon>Pterygota</taxon>
        <taxon>Neoptera</taxon>
        <taxon>Polyneoptera</taxon>
        <taxon>Phasmatodea</taxon>
        <taxon>Timematodea</taxon>
        <taxon>Timematoidea</taxon>
        <taxon>Timematidae</taxon>
        <taxon>Timema</taxon>
    </lineage>
</organism>